<keyword evidence="1 4" id="KW-0479">Metal-binding</keyword>
<sequence length="261" mass="27204">MNRDLDALLDVAVGLAHRAGRLQLERRAALVVQGAKAHANDLVSDVDLASEQLLVDGLLRACPDDGLLGEEGTSRAGTTGWSWVIDPLDGTRNYISGTGPWSVSIALQEGDSTRLGVVHDPVAGETFTAVAAHPPRLGGHAVTARRATRLTEALAGVSYNPSPATKQRIGPVLATLLPRVGDVRRLPAALELAYLAVGRLDVGVVIGTHPWDVAAGLFLASQAGLVLTGPDGEATPELTICAAPQLWDDFAAVLAETDLLS</sequence>
<dbReference type="EMBL" id="VIWU01000001">
    <property type="protein sequence ID" value="TWF80484.1"/>
    <property type="molecule type" value="Genomic_DNA"/>
</dbReference>
<feature type="binding site" evidence="4">
    <location>
        <position position="88"/>
    </location>
    <ligand>
        <name>Mg(2+)</name>
        <dbReference type="ChEBI" id="CHEBI:18420"/>
        <label>1</label>
        <note>catalytic</note>
    </ligand>
</feature>
<evidence type="ECO:0000256" key="2">
    <source>
        <dbReference type="ARBA" id="ARBA00022801"/>
    </source>
</evidence>
<protein>
    <submittedName>
        <fullName evidence="5">Myo-inositol-1(Or 4)-monophosphatase</fullName>
    </submittedName>
</protein>
<dbReference type="GO" id="GO:0008934">
    <property type="term" value="F:inositol monophosphate 1-phosphatase activity"/>
    <property type="evidence" value="ECO:0007669"/>
    <property type="project" value="TreeGrafter"/>
</dbReference>
<dbReference type="Pfam" id="PF00459">
    <property type="entry name" value="Inositol_P"/>
    <property type="match status" value="1"/>
</dbReference>
<evidence type="ECO:0000313" key="5">
    <source>
        <dbReference type="EMBL" id="TWF80484.1"/>
    </source>
</evidence>
<dbReference type="PRINTS" id="PR00377">
    <property type="entry name" value="IMPHPHTASES"/>
</dbReference>
<feature type="binding site" evidence="4">
    <location>
        <position position="70"/>
    </location>
    <ligand>
        <name>Mg(2+)</name>
        <dbReference type="ChEBI" id="CHEBI:18420"/>
        <label>1</label>
        <note>catalytic</note>
    </ligand>
</feature>
<comment type="cofactor">
    <cofactor evidence="4">
        <name>Mg(2+)</name>
        <dbReference type="ChEBI" id="CHEBI:18420"/>
    </cofactor>
</comment>
<feature type="binding site" evidence="4">
    <location>
        <position position="86"/>
    </location>
    <ligand>
        <name>Mg(2+)</name>
        <dbReference type="ChEBI" id="CHEBI:18420"/>
        <label>1</label>
        <note>catalytic</note>
    </ligand>
</feature>
<comment type="caution">
    <text evidence="5">The sequence shown here is derived from an EMBL/GenBank/DDBJ whole genome shotgun (WGS) entry which is preliminary data.</text>
</comment>
<reference evidence="5 6" key="1">
    <citation type="submission" date="2019-06" db="EMBL/GenBank/DDBJ databases">
        <title>Sequencing the genomes of 1000 actinobacteria strains.</title>
        <authorList>
            <person name="Klenk H.-P."/>
        </authorList>
    </citation>
    <scope>NUCLEOTIDE SEQUENCE [LARGE SCALE GENOMIC DNA]</scope>
    <source>
        <strain evidence="5 6">DSM 45671</strain>
    </source>
</reference>
<dbReference type="InterPro" id="IPR020583">
    <property type="entry name" value="Inositol_monoP_metal-BS"/>
</dbReference>
<dbReference type="GO" id="GO:0007165">
    <property type="term" value="P:signal transduction"/>
    <property type="evidence" value="ECO:0007669"/>
    <property type="project" value="TreeGrafter"/>
</dbReference>
<evidence type="ECO:0000256" key="4">
    <source>
        <dbReference type="PIRSR" id="PIRSR600760-2"/>
    </source>
</evidence>
<keyword evidence="2" id="KW-0378">Hydrolase</keyword>
<dbReference type="GO" id="GO:0046872">
    <property type="term" value="F:metal ion binding"/>
    <property type="evidence" value="ECO:0007669"/>
    <property type="project" value="UniProtKB-KW"/>
</dbReference>
<dbReference type="PANTHER" id="PTHR20854:SF4">
    <property type="entry name" value="INOSITOL-1-MONOPHOSPHATASE-RELATED"/>
    <property type="match status" value="1"/>
</dbReference>
<dbReference type="PROSITE" id="PS00629">
    <property type="entry name" value="IMP_1"/>
    <property type="match status" value="1"/>
</dbReference>
<name>A0A561T051_9PSEU</name>
<dbReference type="RefSeq" id="WP_147259149.1">
    <property type="nucleotide sequence ID" value="NZ_VIWU01000001.1"/>
</dbReference>
<keyword evidence="6" id="KW-1185">Reference proteome</keyword>
<proteinExistence type="predicted"/>
<dbReference type="GO" id="GO:0006020">
    <property type="term" value="P:inositol metabolic process"/>
    <property type="evidence" value="ECO:0007669"/>
    <property type="project" value="TreeGrafter"/>
</dbReference>
<keyword evidence="3 4" id="KW-0460">Magnesium</keyword>
<feature type="binding site" evidence="4">
    <location>
        <position position="212"/>
    </location>
    <ligand>
        <name>Mg(2+)</name>
        <dbReference type="ChEBI" id="CHEBI:18420"/>
        <label>1</label>
        <note>catalytic</note>
    </ligand>
</feature>
<dbReference type="Proteomes" id="UP000321261">
    <property type="component" value="Unassembled WGS sequence"/>
</dbReference>
<gene>
    <name evidence="5" type="ORF">FHX44_116427</name>
</gene>
<dbReference type="SUPFAM" id="SSF56655">
    <property type="entry name" value="Carbohydrate phosphatase"/>
    <property type="match status" value="1"/>
</dbReference>
<dbReference type="Gene3D" id="3.30.540.10">
    <property type="entry name" value="Fructose-1,6-Bisphosphatase, subunit A, domain 1"/>
    <property type="match status" value="1"/>
</dbReference>
<evidence type="ECO:0000313" key="6">
    <source>
        <dbReference type="Proteomes" id="UP000321261"/>
    </source>
</evidence>
<dbReference type="Gene3D" id="3.40.190.80">
    <property type="match status" value="1"/>
</dbReference>
<accession>A0A561T051</accession>
<dbReference type="AlphaFoldDB" id="A0A561T051"/>
<dbReference type="InterPro" id="IPR000760">
    <property type="entry name" value="Inositol_monophosphatase-like"/>
</dbReference>
<feature type="binding site" evidence="4">
    <location>
        <position position="89"/>
    </location>
    <ligand>
        <name>Mg(2+)</name>
        <dbReference type="ChEBI" id="CHEBI:18420"/>
        <label>1</label>
        <note>catalytic</note>
    </ligand>
</feature>
<evidence type="ECO:0000256" key="1">
    <source>
        <dbReference type="ARBA" id="ARBA00022723"/>
    </source>
</evidence>
<evidence type="ECO:0000256" key="3">
    <source>
        <dbReference type="ARBA" id="ARBA00022842"/>
    </source>
</evidence>
<dbReference type="OrthoDB" id="9772456at2"/>
<organism evidence="5 6">
    <name type="scientific">Pseudonocardia hierapolitana</name>
    <dbReference type="NCBI Taxonomy" id="1128676"/>
    <lineage>
        <taxon>Bacteria</taxon>
        <taxon>Bacillati</taxon>
        <taxon>Actinomycetota</taxon>
        <taxon>Actinomycetes</taxon>
        <taxon>Pseudonocardiales</taxon>
        <taxon>Pseudonocardiaceae</taxon>
        <taxon>Pseudonocardia</taxon>
    </lineage>
</organism>
<dbReference type="PANTHER" id="PTHR20854">
    <property type="entry name" value="INOSITOL MONOPHOSPHATASE"/>
    <property type="match status" value="1"/>
</dbReference>